<sequence>MVGHDQLRNHDLEYHSNTFVATVTTNDDSTQKHVVRKVGDFFVCPLGCEATIRTKSGGRKYLVNKICIAKDKVRDIEEEKDLPDSELPIRALPKHFLILLDLGVEQYALAHASVIAKFSAGQGTDGRQNLFSRNPGNQGPGSPGAKLGTRTRKRKHGEDEVALTCSCSSISTLGLERTLSVSPYTAWLVRPKFVELDDRM</sequence>
<keyword evidence="3" id="KW-1185">Reference proteome</keyword>
<name>A0A9P8BT91_9FUNG</name>
<protein>
    <submittedName>
        <fullName evidence="2">Uncharacterized protein</fullName>
    </submittedName>
</protein>
<dbReference type="EMBL" id="JAHRHY010000009">
    <property type="protein sequence ID" value="KAG9066821.1"/>
    <property type="molecule type" value="Genomic_DNA"/>
</dbReference>
<proteinExistence type="predicted"/>
<dbReference type="AlphaFoldDB" id="A0A9P8BT91"/>
<evidence type="ECO:0000313" key="3">
    <source>
        <dbReference type="Proteomes" id="UP000707451"/>
    </source>
</evidence>
<comment type="caution">
    <text evidence="2">The sequence shown here is derived from an EMBL/GenBank/DDBJ whole genome shotgun (WGS) entry which is preliminary data.</text>
</comment>
<organism evidence="2 3">
    <name type="scientific">Linnemannia hyalina</name>
    <dbReference type="NCBI Taxonomy" id="64524"/>
    <lineage>
        <taxon>Eukaryota</taxon>
        <taxon>Fungi</taxon>
        <taxon>Fungi incertae sedis</taxon>
        <taxon>Mucoromycota</taxon>
        <taxon>Mortierellomycotina</taxon>
        <taxon>Mortierellomycetes</taxon>
        <taxon>Mortierellales</taxon>
        <taxon>Mortierellaceae</taxon>
        <taxon>Linnemannia</taxon>
    </lineage>
</organism>
<dbReference type="OrthoDB" id="2250876at2759"/>
<evidence type="ECO:0000256" key="1">
    <source>
        <dbReference type="SAM" id="MobiDB-lite"/>
    </source>
</evidence>
<reference evidence="2" key="1">
    <citation type="submission" date="2021-06" db="EMBL/GenBank/DDBJ databases">
        <title>Genome Sequence of Mortierella hyaline Strain SCG-10, a Cold-Adapted, Nitrate-Reducing Fungus Isolated from Soil in Minnesota, USA.</title>
        <authorList>
            <person name="Aldossari N."/>
        </authorList>
    </citation>
    <scope>NUCLEOTIDE SEQUENCE</scope>
    <source>
        <strain evidence="2">SCG-10</strain>
    </source>
</reference>
<dbReference type="Proteomes" id="UP000707451">
    <property type="component" value="Unassembled WGS sequence"/>
</dbReference>
<accession>A0A9P8BT91</accession>
<gene>
    <name evidence="2" type="ORF">KI688_012733</name>
</gene>
<feature type="compositionally biased region" description="Polar residues" evidence="1">
    <location>
        <begin position="122"/>
        <end position="137"/>
    </location>
</feature>
<feature type="region of interest" description="Disordered" evidence="1">
    <location>
        <begin position="122"/>
        <end position="156"/>
    </location>
</feature>
<evidence type="ECO:0000313" key="2">
    <source>
        <dbReference type="EMBL" id="KAG9066821.1"/>
    </source>
</evidence>